<evidence type="ECO:0000259" key="5">
    <source>
        <dbReference type="SMART" id="SM00797"/>
    </source>
</evidence>
<dbReference type="InterPro" id="IPR003778">
    <property type="entry name" value="CT_A_B"/>
</dbReference>
<evidence type="ECO:0000256" key="1">
    <source>
        <dbReference type="ARBA" id="ARBA00022741"/>
    </source>
</evidence>
<keyword evidence="7" id="KW-1185">Reference proteome</keyword>
<protein>
    <submittedName>
        <fullName evidence="6">Biotin-dependent carboxylase uncharacterized domain-containing protein</fullName>
    </submittedName>
</protein>
<dbReference type="Pfam" id="PF02626">
    <property type="entry name" value="CT_A_B"/>
    <property type="match status" value="1"/>
</dbReference>
<dbReference type="GO" id="GO:0005524">
    <property type="term" value="F:ATP binding"/>
    <property type="evidence" value="ECO:0007669"/>
    <property type="project" value="UniProtKB-KW"/>
</dbReference>
<dbReference type="PANTHER" id="PTHR43309:SF4">
    <property type="entry name" value="CARBOXYLTRANSFERASE DOMAIN-CONTAINING PROTEIN"/>
    <property type="match status" value="1"/>
</dbReference>
<feature type="domain" description="Carboxyltransferase" evidence="5">
    <location>
        <begin position="25"/>
        <end position="307"/>
    </location>
</feature>
<dbReference type="STRING" id="430453.SAMN04487962_106118"/>
<proteinExistence type="predicted"/>
<dbReference type="InterPro" id="IPR052708">
    <property type="entry name" value="PxpC"/>
</dbReference>
<dbReference type="InterPro" id="IPR029000">
    <property type="entry name" value="Cyclophilin-like_dom_sf"/>
</dbReference>
<evidence type="ECO:0000256" key="4">
    <source>
        <dbReference type="SAM" id="MobiDB-lite"/>
    </source>
</evidence>
<dbReference type="SUPFAM" id="SSF50891">
    <property type="entry name" value="Cyclophilin-like"/>
    <property type="match status" value="1"/>
</dbReference>
<organism evidence="6 7">
    <name type="scientific">Marinobacter segnicrescens</name>
    <dbReference type="NCBI Taxonomy" id="430453"/>
    <lineage>
        <taxon>Bacteria</taxon>
        <taxon>Pseudomonadati</taxon>
        <taxon>Pseudomonadota</taxon>
        <taxon>Gammaproteobacteria</taxon>
        <taxon>Pseudomonadales</taxon>
        <taxon>Marinobacteraceae</taxon>
        <taxon>Marinobacter</taxon>
    </lineage>
</organism>
<dbReference type="AlphaFoldDB" id="A0A1I0D3I5"/>
<dbReference type="EMBL" id="FOHZ01000006">
    <property type="protein sequence ID" value="SET26485.1"/>
    <property type="molecule type" value="Genomic_DNA"/>
</dbReference>
<sequence length="323" mass="34976">MTGLRIENPGPRSTVQDGGRTGFQHQGLSPGGAADLRAWRWANHLLGNPPDAACVEITLGGFAAEAEGDLLLAVTGASGAVHVNGKPVPEWGVFSMLPGDRLQLGAPGHGLLTYLAVAGGWRTRSFLGSRSTVAREGLRELRALRCGDLLPAQPIRHEAASDTIRRRQVPEQWRSQPAQPDKPLKLIPGPDRSQFKPTDLARLVLSDYRVSGLSDRMGYRLEGPALCSPGGVTSRAVNCGTVQIPGDGKPMVMLNDRQTIGGYTVPGTVPRLDCSRLAQCRPGDVIRFTWADVAECQAERMVFEEQMNSMSWDQEGRLVRRRG</sequence>
<evidence type="ECO:0000313" key="7">
    <source>
        <dbReference type="Proteomes" id="UP000198762"/>
    </source>
</evidence>
<dbReference type="SMART" id="SM00797">
    <property type="entry name" value="AHS2"/>
    <property type="match status" value="1"/>
</dbReference>
<gene>
    <name evidence="6" type="ORF">SAMN04487962_106118</name>
</gene>
<evidence type="ECO:0000313" key="6">
    <source>
        <dbReference type="EMBL" id="SET26485.1"/>
    </source>
</evidence>
<dbReference type="Proteomes" id="UP000198762">
    <property type="component" value="Unassembled WGS sequence"/>
</dbReference>
<dbReference type="GO" id="GO:0016787">
    <property type="term" value="F:hydrolase activity"/>
    <property type="evidence" value="ECO:0007669"/>
    <property type="project" value="UniProtKB-KW"/>
</dbReference>
<dbReference type="PANTHER" id="PTHR43309">
    <property type="entry name" value="5-OXOPROLINASE SUBUNIT C"/>
    <property type="match status" value="1"/>
</dbReference>
<keyword evidence="1" id="KW-0547">Nucleotide-binding</keyword>
<keyword evidence="2" id="KW-0378">Hydrolase</keyword>
<evidence type="ECO:0000256" key="2">
    <source>
        <dbReference type="ARBA" id="ARBA00022801"/>
    </source>
</evidence>
<accession>A0A1I0D3I5</accession>
<feature type="compositionally biased region" description="Basic and acidic residues" evidence="4">
    <location>
        <begin position="157"/>
        <end position="169"/>
    </location>
</feature>
<dbReference type="NCBIfam" id="TIGR00724">
    <property type="entry name" value="urea_amlyse_rel"/>
    <property type="match status" value="1"/>
</dbReference>
<evidence type="ECO:0000256" key="3">
    <source>
        <dbReference type="ARBA" id="ARBA00022840"/>
    </source>
</evidence>
<dbReference type="Gene3D" id="2.40.100.10">
    <property type="entry name" value="Cyclophilin-like"/>
    <property type="match status" value="1"/>
</dbReference>
<keyword evidence="3" id="KW-0067">ATP-binding</keyword>
<feature type="region of interest" description="Disordered" evidence="4">
    <location>
        <begin position="1"/>
        <end position="29"/>
    </location>
</feature>
<dbReference type="RefSeq" id="WP_091850420.1">
    <property type="nucleotide sequence ID" value="NZ_FOHZ01000006.1"/>
</dbReference>
<name>A0A1I0D3I5_9GAMM</name>
<feature type="region of interest" description="Disordered" evidence="4">
    <location>
        <begin position="157"/>
        <end position="191"/>
    </location>
</feature>
<reference evidence="7" key="1">
    <citation type="submission" date="2016-10" db="EMBL/GenBank/DDBJ databases">
        <authorList>
            <person name="Varghese N."/>
            <person name="Submissions S."/>
        </authorList>
    </citation>
    <scope>NUCLEOTIDE SEQUENCE [LARGE SCALE GENOMIC DNA]</scope>
    <source>
        <strain evidence="7">CGMCC 1.6489</strain>
    </source>
</reference>
<dbReference type="OrthoDB" id="9768696at2"/>